<feature type="binding site" evidence="3">
    <location>
        <position position="334"/>
    </location>
    <ligand>
        <name>CTP</name>
        <dbReference type="ChEBI" id="CHEBI:37563"/>
    </ligand>
</feature>
<accession>A0AAJ6CT42</accession>
<dbReference type="AlphaFoldDB" id="A0AAJ6CT42"/>
<comment type="function">
    <text evidence="3">Catalyzes two sequential steps in the biosynthesis of coenzyme A. In the first step cysteine is conjugated to 4'-phosphopantothenate to form 4-phosphopantothenoylcysteine. In the second step the latter compound is decarboxylated to form 4'-phosphopantotheine.</text>
</comment>
<reference evidence="9" key="3">
    <citation type="submission" date="2023-06" db="EMBL/GenBank/DDBJ databases">
        <title>Pangenomics reveal diversification of enzyme families and niche specialization in globally abundant SAR202 bacteria.</title>
        <authorList>
            <person name="Saw J.H.W."/>
        </authorList>
    </citation>
    <scope>NUCLEOTIDE SEQUENCE [LARGE SCALE GENOMIC DNA]</scope>
    <source>
        <strain evidence="9">JH1073</strain>
    </source>
</reference>
<feature type="binding site" evidence="3">
    <location>
        <position position="348"/>
    </location>
    <ligand>
        <name>CTP</name>
        <dbReference type="ChEBI" id="CHEBI:37563"/>
    </ligand>
</feature>
<name>A0AAJ6CT42_9CHLR</name>
<reference evidence="8" key="2">
    <citation type="journal article" date="2023" name="Nat. Commun.">
        <title>Cultivation of marine bacteria of the SAR202 clade.</title>
        <authorList>
            <person name="Lim Y."/>
            <person name="Seo J.H."/>
            <person name="Giovannoni S.J."/>
            <person name="Kang I."/>
            <person name="Cho J.C."/>
        </authorList>
    </citation>
    <scope>NUCLEOTIDE SEQUENCE</scope>
    <source>
        <strain evidence="8">JH1073</strain>
    </source>
</reference>
<gene>
    <name evidence="3 8" type="primary">coaBC</name>
    <name evidence="7" type="ORF">GKO46_03905</name>
    <name evidence="8" type="ORF">GKO48_05355</name>
</gene>
<dbReference type="Pfam" id="PF02441">
    <property type="entry name" value="Flavoprotein"/>
    <property type="match status" value="1"/>
</dbReference>
<feature type="domain" description="DNA/pantothenate metabolism flavoprotein C-terminal" evidence="6">
    <location>
        <begin position="201"/>
        <end position="404"/>
    </location>
</feature>
<evidence type="ECO:0000256" key="2">
    <source>
        <dbReference type="ARBA" id="ARBA00023239"/>
    </source>
</evidence>
<evidence type="ECO:0000259" key="5">
    <source>
        <dbReference type="Pfam" id="PF02441"/>
    </source>
</evidence>
<dbReference type="SUPFAM" id="SSF102645">
    <property type="entry name" value="CoaB-like"/>
    <property type="match status" value="1"/>
</dbReference>
<comment type="pathway">
    <text evidence="3 4">Cofactor biosynthesis; coenzyme A biosynthesis; CoA from (R)-pantothenate: step 3/5.</text>
</comment>
<protein>
    <recommendedName>
        <fullName evidence="3">Coenzyme A biosynthesis bifunctional protein CoaBC</fullName>
    </recommendedName>
    <alternativeName>
        <fullName evidence="3">DNA/pantothenate metabolism flavoprotein</fullName>
    </alternativeName>
    <alternativeName>
        <fullName evidence="3">Phosphopantothenoylcysteine synthetase/decarboxylase</fullName>
        <shortName evidence="3">PPCS-PPCDC</shortName>
    </alternativeName>
    <domain>
        <recommendedName>
            <fullName evidence="3">Phosphopantothenoylcysteine decarboxylase</fullName>
            <shortName evidence="3">PPC decarboxylase</shortName>
            <shortName evidence="3">PPC-DC</shortName>
            <ecNumber evidence="3">4.1.1.36</ecNumber>
        </recommendedName>
        <alternativeName>
            <fullName evidence="3">CoaC</fullName>
        </alternativeName>
    </domain>
    <domain>
        <recommendedName>
            <fullName evidence="3">Phosphopantothenate--cysteine ligase</fullName>
            <ecNumber evidence="3">6.3.2.5</ecNumber>
        </recommendedName>
        <alternativeName>
            <fullName evidence="3">CoaB</fullName>
        </alternativeName>
        <alternativeName>
            <fullName evidence="3">Phosphopantothenoylcysteine synthetase</fullName>
            <shortName evidence="3">PPC synthetase</shortName>
            <shortName evidence="3">PPC-S</shortName>
        </alternativeName>
    </domain>
</protein>
<dbReference type="HAMAP" id="MF_02225">
    <property type="entry name" value="CoaBC"/>
    <property type="match status" value="1"/>
</dbReference>
<dbReference type="EC" id="4.1.1.36" evidence="3"/>
<evidence type="ECO:0000256" key="4">
    <source>
        <dbReference type="RuleBase" id="RU364078"/>
    </source>
</evidence>
<dbReference type="NCBIfam" id="TIGR00521">
    <property type="entry name" value="coaBC_dfp"/>
    <property type="match status" value="1"/>
</dbReference>
<dbReference type="GO" id="GO:0046872">
    <property type="term" value="F:metal ion binding"/>
    <property type="evidence" value="ECO:0007669"/>
    <property type="project" value="UniProtKB-KW"/>
</dbReference>
<dbReference type="InterPro" id="IPR007085">
    <property type="entry name" value="DNA/pantothenate-metab_flavo_C"/>
</dbReference>
<dbReference type="InterPro" id="IPR036551">
    <property type="entry name" value="Flavin_trans-like"/>
</dbReference>
<dbReference type="GO" id="GO:0015941">
    <property type="term" value="P:pantothenate catabolic process"/>
    <property type="evidence" value="ECO:0007669"/>
    <property type="project" value="InterPro"/>
</dbReference>
<comment type="catalytic activity">
    <reaction evidence="3 4">
        <text>N-[(R)-4-phosphopantothenoyl]-L-cysteine + H(+) = (R)-4'-phosphopantetheine + CO2</text>
        <dbReference type="Rhea" id="RHEA:16793"/>
        <dbReference type="ChEBI" id="CHEBI:15378"/>
        <dbReference type="ChEBI" id="CHEBI:16526"/>
        <dbReference type="ChEBI" id="CHEBI:59458"/>
        <dbReference type="ChEBI" id="CHEBI:61723"/>
        <dbReference type="EC" id="4.1.1.36"/>
    </reaction>
</comment>
<dbReference type="PANTHER" id="PTHR14359:SF6">
    <property type="entry name" value="PHOSPHOPANTOTHENOYLCYSTEINE DECARBOXYLASE"/>
    <property type="match status" value="1"/>
</dbReference>
<keyword evidence="3 4" id="KW-0436">Ligase</keyword>
<dbReference type="InterPro" id="IPR035929">
    <property type="entry name" value="CoaB-like_sf"/>
</dbReference>
<dbReference type="GO" id="GO:0004633">
    <property type="term" value="F:phosphopantothenoylcysteine decarboxylase activity"/>
    <property type="evidence" value="ECO:0007669"/>
    <property type="project" value="UniProtKB-UniRule"/>
</dbReference>
<dbReference type="EMBL" id="WMBE01000001">
    <property type="protein sequence ID" value="MDG0866214.1"/>
    <property type="molecule type" value="Genomic_DNA"/>
</dbReference>
<comment type="caution">
    <text evidence="3">Lacks conserved residue(s) required for the propagation of feature annotation.</text>
</comment>
<reference evidence="9 10" key="1">
    <citation type="submission" date="2019-11" db="EMBL/GenBank/DDBJ databases">
        <authorList>
            <person name="Cho J.-C."/>
        </authorList>
    </citation>
    <scope>NUCLEOTIDE SEQUENCE [LARGE SCALE GENOMIC DNA]</scope>
    <source>
        <strain evidence="8 9">JH1073</strain>
        <strain evidence="7 10">JH702</strain>
    </source>
</reference>
<feature type="domain" description="Flavoprotein" evidence="5">
    <location>
        <begin position="19"/>
        <end position="188"/>
    </location>
</feature>
<feature type="binding site" evidence="3">
    <location>
        <position position="291"/>
    </location>
    <ligand>
        <name>CTP</name>
        <dbReference type="ChEBI" id="CHEBI:37563"/>
    </ligand>
</feature>
<dbReference type="Pfam" id="PF04127">
    <property type="entry name" value="DFP"/>
    <property type="match status" value="1"/>
</dbReference>
<evidence type="ECO:0000259" key="6">
    <source>
        <dbReference type="Pfam" id="PF04127"/>
    </source>
</evidence>
<comment type="cofactor">
    <cofactor evidence="3">
        <name>Mg(2+)</name>
        <dbReference type="ChEBI" id="CHEBI:18420"/>
    </cofactor>
</comment>
<dbReference type="GO" id="GO:0010181">
    <property type="term" value="F:FMN binding"/>
    <property type="evidence" value="ECO:0007669"/>
    <property type="project" value="UniProtKB-UniRule"/>
</dbReference>
<evidence type="ECO:0000313" key="7">
    <source>
        <dbReference type="EMBL" id="MDG0866214.1"/>
    </source>
</evidence>
<dbReference type="Proteomes" id="UP001321249">
    <property type="component" value="Unassembled WGS sequence"/>
</dbReference>
<comment type="similarity">
    <text evidence="3 4">In the C-terminal section; belongs to the PPC synthetase family.</text>
</comment>
<dbReference type="RefSeq" id="WP_342822380.1">
    <property type="nucleotide sequence ID" value="NZ_CP046146.1"/>
</dbReference>
<evidence type="ECO:0000256" key="1">
    <source>
        <dbReference type="ARBA" id="ARBA00022793"/>
    </source>
</evidence>
<feature type="region of interest" description="Phosphopantothenate--cysteine ligase" evidence="3">
    <location>
        <begin position="204"/>
        <end position="411"/>
    </location>
</feature>
<dbReference type="Gene3D" id="3.40.50.10300">
    <property type="entry name" value="CoaB-like"/>
    <property type="match status" value="1"/>
</dbReference>
<keyword evidence="2 3" id="KW-0456">Lyase</keyword>
<comment type="function">
    <text evidence="4">Catalyzes two steps in the biosynthesis of coenzyme A. In the first step cysteine is conjugated to 4'-phosphopantothenate to form 4-phosphopantothenoylcysteine, in the latter compound is decarboxylated to form 4'-phosphopantotheine.</text>
</comment>
<proteinExistence type="inferred from homology"/>
<dbReference type="GO" id="GO:0015937">
    <property type="term" value="P:coenzyme A biosynthetic process"/>
    <property type="evidence" value="ECO:0007669"/>
    <property type="project" value="UniProtKB-UniRule"/>
</dbReference>
<dbReference type="SUPFAM" id="SSF52507">
    <property type="entry name" value="Homo-oligomeric flavin-containing Cys decarboxylases, HFCD"/>
    <property type="match status" value="1"/>
</dbReference>
<feature type="binding site" evidence="3">
    <location>
        <position position="352"/>
    </location>
    <ligand>
        <name>CTP</name>
        <dbReference type="ChEBI" id="CHEBI:37563"/>
    </ligand>
</feature>
<evidence type="ECO:0000313" key="8">
    <source>
        <dbReference type="EMBL" id="WFG39067.1"/>
    </source>
</evidence>
<dbReference type="EMBL" id="CP046147">
    <property type="protein sequence ID" value="WFG39067.1"/>
    <property type="molecule type" value="Genomic_DNA"/>
</dbReference>
<sequence>MTPATGSIQPISRPPLEGKTVVLAVTGSIAAYKAADIASKLVQSGANVEVILTKSATEFVGKSTFEALTHRPVTTGLWEAHSELSIDHVALALRADCVLVAPATANTIAKLALGITDDPITATVLATEAPVIVAPAMDADMFASPSNQRNVTTLQNDGVVFAGPAEGRLASGLVGKGRLVKTATLVGLVRHVIGRHGDYRSRNVIVSAGGTKQPIDPVRYISNRSTGKMGYAIAEAARDRGANVTLVTAADLPDPAGVKVVRAETVDEMRDAIVPASSNADLLVMAAAISDFTPAQVSDRKIKKQRSGKTTLELSKVEDFMPLAQGKHLVKVAFAAETNDLESNAQAKAAPKGAAFVVANNVSEPGSGFGTDTNRVTFVDASGNVDPQSMMDKLDVGHAILDRALPLLGER</sequence>
<dbReference type="GO" id="GO:0071513">
    <property type="term" value="C:phosphopantothenoylcysteine decarboxylase complex"/>
    <property type="evidence" value="ECO:0007669"/>
    <property type="project" value="TreeGrafter"/>
</dbReference>
<keyword evidence="3" id="KW-0460">Magnesium</keyword>
<organism evidence="8 9">
    <name type="scientific">Candidatus Lucifugimonas marina</name>
    <dbReference type="NCBI Taxonomy" id="3038979"/>
    <lineage>
        <taxon>Bacteria</taxon>
        <taxon>Bacillati</taxon>
        <taxon>Chloroflexota</taxon>
        <taxon>Dehalococcoidia</taxon>
        <taxon>SAR202 cluster</taxon>
        <taxon>Candidatus Lucifugimonadales</taxon>
        <taxon>Candidatus Lucifugimonadaceae</taxon>
        <taxon>Candidatus Lucifugimonas</taxon>
    </lineage>
</organism>
<keyword evidence="1 3" id="KW-0210">Decarboxylase</keyword>
<comment type="pathway">
    <text evidence="3 4">Cofactor biosynthesis; coenzyme A biosynthesis; CoA from (R)-pantothenate: step 2/5.</text>
</comment>
<evidence type="ECO:0000256" key="3">
    <source>
        <dbReference type="HAMAP-Rule" id="MF_02225"/>
    </source>
</evidence>
<dbReference type="InterPro" id="IPR005252">
    <property type="entry name" value="CoaBC"/>
</dbReference>
<keyword evidence="3" id="KW-0511">Multifunctional enzyme</keyword>
<keyword evidence="9" id="KW-1185">Reference proteome</keyword>
<dbReference type="PANTHER" id="PTHR14359">
    <property type="entry name" value="HOMO-OLIGOMERIC FLAVIN CONTAINING CYS DECARBOXYLASE FAMILY"/>
    <property type="match status" value="1"/>
</dbReference>
<feature type="binding site" evidence="3">
    <location>
        <position position="301"/>
    </location>
    <ligand>
        <name>CTP</name>
        <dbReference type="ChEBI" id="CHEBI:37563"/>
    </ligand>
</feature>
<keyword evidence="3" id="KW-0479">Metal-binding</keyword>
<dbReference type="GO" id="GO:0004632">
    <property type="term" value="F:phosphopantothenate--cysteine ligase activity"/>
    <property type="evidence" value="ECO:0007669"/>
    <property type="project" value="UniProtKB-UniRule"/>
</dbReference>
<dbReference type="EC" id="6.3.2.5" evidence="3"/>
<evidence type="ECO:0000313" key="10">
    <source>
        <dbReference type="Proteomes" id="UP001321249"/>
    </source>
</evidence>
<dbReference type="Proteomes" id="UP001219901">
    <property type="component" value="Chromosome"/>
</dbReference>
<dbReference type="Gene3D" id="3.40.50.1950">
    <property type="entry name" value="Flavin prenyltransferase-like"/>
    <property type="match status" value="1"/>
</dbReference>
<comment type="similarity">
    <text evidence="3 4">In the N-terminal section; belongs to the HFCD (homo-oligomeric flavin containing Cys decarboxylase) superfamily.</text>
</comment>
<keyword evidence="3 4" id="KW-0285">Flavoprotein</keyword>
<keyword evidence="3 4" id="KW-0288">FMN</keyword>
<evidence type="ECO:0000313" key="9">
    <source>
        <dbReference type="Proteomes" id="UP001219901"/>
    </source>
</evidence>
<comment type="cofactor">
    <cofactor evidence="3">
        <name>FMN</name>
        <dbReference type="ChEBI" id="CHEBI:58210"/>
    </cofactor>
    <text evidence="3">Binds 1 FMN per subunit.</text>
</comment>
<dbReference type="InterPro" id="IPR003382">
    <property type="entry name" value="Flavoprotein"/>
</dbReference>
<feature type="region of interest" description="Phosphopantothenoylcysteine decarboxylase" evidence="3">
    <location>
        <begin position="1"/>
        <end position="203"/>
    </location>
</feature>
<comment type="catalytic activity">
    <reaction evidence="3 4">
        <text>(R)-4'-phosphopantothenate + L-cysteine + CTP = N-[(R)-4-phosphopantothenoyl]-L-cysteine + CMP + diphosphate + H(+)</text>
        <dbReference type="Rhea" id="RHEA:19397"/>
        <dbReference type="ChEBI" id="CHEBI:10986"/>
        <dbReference type="ChEBI" id="CHEBI:15378"/>
        <dbReference type="ChEBI" id="CHEBI:33019"/>
        <dbReference type="ChEBI" id="CHEBI:35235"/>
        <dbReference type="ChEBI" id="CHEBI:37563"/>
        <dbReference type="ChEBI" id="CHEBI:59458"/>
        <dbReference type="ChEBI" id="CHEBI:60377"/>
        <dbReference type="EC" id="6.3.2.5"/>
    </reaction>
</comment>